<keyword evidence="3" id="KW-0119">Carbohydrate metabolism</keyword>
<comment type="similarity">
    <text evidence="6">Belongs to the glycosyl hydrolase 74 family.</text>
</comment>
<dbReference type="SUPFAM" id="SSF110296">
    <property type="entry name" value="Oligoxyloglucan reducing end-specific cellobiohydrolase"/>
    <property type="match status" value="2"/>
</dbReference>
<evidence type="ECO:0000256" key="6">
    <source>
        <dbReference type="ARBA" id="ARBA00037986"/>
    </source>
</evidence>
<dbReference type="GO" id="GO:0016798">
    <property type="term" value="F:hydrolase activity, acting on glycosyl bonds"/>
    <property type="evidence" value="ECO:0007669"/>
    <property type="project" value="UniProtKB-KW"/>
</dbReference>
<evidence type="ECO:0000256" key="3">
    <source>
        <dbReference type="ARBA" id="ARBA00023277"/>
    </source>
</evidence>
<evidence type="ECO:0000313" key="8">
    <source>
        <dbReference type="Proteomes" id="UP000641646"/>
    </source>
</evidence>
<keyword evidence="4" id="KW-0326">Glycosidase</keyword>
<dbReference type="InterPro" id="IPR015943">
    <property type="entry name" value="WD40/YVTN_repeat-like_dom_sf"/>
</dbReference>
<accession>A0A926ZK36</accession>
<evidence type="ECO:0000313" key="7">
    <source>
        <dbReference type="EMBL" id="MBD2183651.1"/>
    </source>
</evidence>
<dbReference type="PROSITE" id="PS51257">
    <property type="entry name" value="PROKAR_LIPOPROTEIN"/>
    <property type="match status" value="1"/>
</dbReference>
<name>A0A926ZK36_9CYAN</name>
<keyword evidence="8" id="KW-1185">Reference proteome</keyword>
<evidence type="ECO:0000256" key="4">
    <source>
        <dbReference type="ARBA" id="ARBA00023295"/>
    </source>
</evidence>
<keyword evidence="5" id="KW-0624">Polysaccharide degradation</keyword>
<keyword evidence="2" id="KW-0378">Hydrolase</keyword>
<comment type="caution">
    <text evidence="7">The sequence shown here is derived from an EMBL/GenBank/DDBJ whole genome shotgun (WGS) entry which is preliminary data.</text>
</comment>
<gene>
    <name evidence="7" type="ORF">H6G03_21750</name>
</gene>
<dbReference type="Proteomes" id="UP000641646">
    <property type="component" value="Unassembled WGS sequence"/>
</dbReference>
<dbReference type="Gene3D" id="2.130.10.10">
    <property type="entry name" value="YVTN repeat-like/Quinoprotein amine dehydrogenase"/>
    <property type="match status" value="2"/>
</dbReference>
<dbReference type="GO" id="GO:0000272">
    <property type="term" value="P:polysaccharide catabolic process"/>
    <property type="evidence" value="ECO:0007669"/>
    <property type="project" value="UniProtKB-KW"/>
</dbReference>
<sequence>MRWIKRTVTIAIVSLTAVIGCQPIKSSSIVNSTFNQAEVAVSGTQQTTTSQRWNNVALGGGGYVTGIYLHPLEKDLVYIKTDVGGFYRWNSQSQSWMPLTDRFPLSQRHYYGGEALAFDPKNPHIVYIAAGTYVWDKPGTIFKSTDKGQTWTKLNIDLPMGGNQDKRWVGERLAVNLFNTNVILFGSRQNGLWKSSNAGRTWSKVTSFPGTPKKDIGITAILFDKQMPGLVYAVAYGDGIYKSTDTGVTWSKIEGSPQWPRRMATGRNGTLYVTSGKGPGVTKYANGVWSNITPENSQAMFNGLSVNPANPDEIVVALGESPSTKIYRSVDAGSTWILVKRTIDSTVPWWTKIMRSQAWISAIEFDPKVTGRVWLTDWYGIWRTDDLKTNPVVWTNYQKGHEEIVTFALVSPPKGALLLSGLADVDGFYHNNGLDSYPDKTFGGNGPDFQDTYSIAYNEKDPLKLVRVGGNRWNNSYSGATSTDGGLTWQKLASFPTNKMPMRVAMSATDPNVFVVTISGGQAIRTTDGGATWQPVSGLPNGPRGPWNWSQSLAADTVDGNTFYYYWNDSVYRSTDKGASFSVVYKPLVGENRWHSLRTMPGVKGEVWVSLDEKGLYRSTDAGKSFSQISGVEKAYLFAFGKPQQGSTIPALYLYGKIAGMGEGIFLSLDRGKTWTNIGDRHQPIGNNPQVMAASKQQFGLVFIGTGGRGIYYYSK</sequence>
<dbReference type="CDD" id="cd15482">
    <property type="entry name" value="Sialidase_non-viral"/>
    <property type="match status" value="2"/>
</dbReference>
<evidence type="ECO:0000256" key="1">
    <source>
        <dbReference type="ARBA" id="ARBA00022729"/>
    </source>
</evidence>
<dbReference type="AlphaFoldDB" id="A0A926ZK36"/>
<reference evidence="7" key="2">
    <citation type="submission" date="2020-08" db="EMBL/GenBank/DDBJ databases">
        <authorList>
            <person name="Chen M."/>
            <person name="Teng W."/>
            <person name="Zhao L."/>
            <person name="Hu C."/>
            <person name="Zhou Y."/>
            <person name="Han B."/>
            <person name="Song L."/>
            <person name="Shu W."/>
        </authorList>
    </citation>
    <scope>NUCLEOTIDE SEQUENCE</scope>
    <source>
        <strain evidence="7">FACHB-1375</strain>
    </source>
</reference>
<organism evidence="7 8">
    <name type="scientific">Aerosakkonema funiforme FACHB-1375</name>
    <dbReference type="NCBI Taxonomy" id="2949571"/>
    <lineage>
        <taxon>Bacteria</taxon>
        <taxon>Bacillati</taxon>
        <taxon>Cyanobacteriota</taxon>
        <taxon>Cyanophyceae</taxon>
        <taxon>Oscillatoriophycideae</taxon>
        <taxon>Aerosakkonematales</taxon>
        <taxon>Aerosakkonemataceae</taxon>
        <taxon>Aerosakkonema</taxon>
    </lineage>
</organism>
<dbReference type="PANTHER" id="PTHR43739">
    <property type="entry name" value="XYLOGLUCANASE (EUROFUNG)"/>
    <property type="match status" value="1"/>
</dbReference>
<dbReference type="EMBL" id="JACJPW010000061">
    <property type="protein sequence ID" value="MBD2183651.1"/>
    <property type="molecule type" value="Genomic_DNA"/>
</dbReference>
<protein>
    <submittedName>
        <fullName evidence="7">Uncharacterized protein</fullName>
    </submittedName>
</protein>
<dbReference type="RefSeq" id="WP_190468442.1">
    <property type="nucleotide sequence ID" value="NZ_JACJPW010000061.1"/>
</dbReference>
<dbReference type="GO" id="GO:0010411">
    <property type="term" value="P:xyloglucan metabolic process"/>
    <property type="evidence" value="ECO:0007669"/>
    <property type="project" value="TreeGrafter"/>
</dbReference>
<reference evidence="7" key="1">
    <citation type="journal article" date="2015" name="ISME J.">
        <title>Draft Genome Sequence of Streptomyces incarnatus NRRL8089, which Produces the Nucleoside Antibiotic Sinefungin.</title>
        <authorList>
            <person name="Oshima K."/>
            <person name="Hattori M."/>
            <person name="Shimizu H."/>
            <person name="Fukuda K."/>
            <person name="Nemoto M."/>
            <person name="Inagaki K."/>
            <person name="Tamura T."/>
        </authorList>
    </citation>
    <scope>NUCLEOTIDE SEQUENCE</scope>
    <source>
        <strain evidence="7">FACHB-1375</strain>
    </source>
</reference>
<dbReference type="InterPro" id="IPR052025">
    <property type="entry name" value="Xyloglucanase_GH74"/>
</dbReference>
<keyword evidence="1" id="KW-0732">Signal</keyword>
<proteinExistence type="inferred from homology"/>
<dbReference type="PANTHER" id="PTHR43739:SF2">
    <property type="entry name" value="OLIGOXYLOGLUCAN-REDUCING END-SPECIFIC XYLOGLUCANASE-RELATED"/>
    <property type="match status" value="1"/>
</dbReference>
<evidence type="ECO:0000256" key="5">
    <source>
        <dbReference type="ARBA" id="ARBA00023326"/>
    </source>
</evidence>
<evidence type="ECO:0000256" key="2">
    <source>
        <dbReference type="ARBA" id="ARBA00022801"/>
    </source>
</evidence>